<evidence type="ECO:0000256" key="5">
    <source>
        <dbReference type="ARBA" id="ARBA00008276"/>
    </source>
</evidence>
<feature type="compositionally biased region" description="Polar residues" evidence="20">
    <location>
        <begin position="324"/>
        <end position="338"/>
    </location>
</feature>
<dbReference type="InterPro" id="IPR036615">
    <property type="entry name" value="Mur_ligase_C_dom_sf"/>
</dbReference>
<comment type="function">
    <text evidence="17">Catalyzes conversion of folates to polyglutamate derivatives allowing concentration of folate compounds in the cell and the intracellular retention of these cofactors, which are important substrates for most of the folate-dependent enzymes that are involved in one-carbon transfer reactions involved in purine, pyrimidine and amino acid synthesis.</text>
</comment>
<dbReference type="InterPro" id="IPR001645">
    <property type="entry name" value="Folylpolyglutamate_synth"/>
</dbReference>
<dbReference type="InterPro" id="IPR036565">
    <property type="entry name" value="Mur-like_cat_sf"/>
</dbReference>
<keyword evidence="12 18" id="KW-0067">ATP-binding</keyword>
<evidence type="ECO:0000256" key="8">
    <source>
        <dbReference type="ARBA" id="ARBA00022598"/>
    </source>
</evidence>
<protein>
    <recommendedName>
        <fullName evidence="17">Folylpolyglutamate synthase</fullName>
        <ecNumber evidence="17">6.3.2.17</ecNumber>
    </recommendedName>
    <alternativeName>
        <fullName evidence="17">Folylpoly-gamma-glutamate synthetase</fullName>
    </alternativeName>
    <alternativeName>
        <fullName evidence="17">Tetrahydrofolylpolyglutamate synthase</fullName>
    </alternativeName>
</protein>
<feature type="binding site" evidence="19">
    <location>
        <position position="125"/>
    </location>
    <ligand>
        <name>Mg(2+)</name>
        <dbReference type="ChEBI" id="CHEBI:18420"/>
        <label>1</label>
    </ligand>
</feature>
<dbReference type="NCBIfam" id="TIGR01499">
    <property type="entry name" value="folC"/>
    <property type="match status" value="1"/>
</dbReference>
<comment type="pathway">
    <text evidence="4 17">Cofactor biosynthesis; tetrahydrofolylpolyglutamate biosynthesis.</text>
</comment>
<proteinExistence type="inferred from homology"/>
<comment type="similarity">
    <text evidence="5 17">Belongs to the folylpolyglutamate synthase family.</text>
</comment>
<evidence type="ECO:0000256" key="18">
    <source>
        <dbReference type="PIRSR" id="PIRSR038895-1"/>
    </source>
</evidence>
<dbReference type="PROSITE" id="PS01012">
    <property type="entry name" value="FOLYLPOLYGLU_SYNT_2"/>
    <property type="match status" value="1"/>
</dbReference>
<accession>A0A2S4US57</accession>
<keyword evidence="8 17" id="KW-0436">Ligase</keyword>
<keyword evidence="13 19" id="KW-0460">Magnesium</keyword>
<evidence type="ECO:0000256" key="17">
    <source>
        <dbReference type="PIRNR" id="PIRNR038895"/>
    </source>
</evidence>
<keyword evidence="9 19" id="KW-0479">Metal-binding</keyword>
<dbReference type="GO" id="GO:0005743">
    <property type="term" value="C:mitochondrial inner membrane"/>
    <property type="evidence" value="ECO:0007669"/>
    <property type="project" value="UniProtKB-SubCell"/>
</dbReference>
<dbReference type="Gene3D" id="3.40.1190.10">
    <property type="entry name" value="Mur-like, catalytic domain"/>
    <property type="match status" value="1"/>
</dbReference>
<gene>
    <name evidence="21" type="ORF">PSHT_13225</name>
</gene>
<dbReference type="InterPro" id="IPR023600">
    <property type="entry name" value="Folylpolyglutamate_synth_euk"/>
</dbReference>
<evidence type="ECO:0000256" key="12">
    <source>
        <dbReference type="ARBA" id="ARBA00022840"/>
    </source>
</evidence>
<dbReference type="GO" id="GO:0046872">
    <property type="term" value="F:metal ion binding"/>
    <property type="evidence" value="ECO:0007669"/>
    <property type="project" value="UniProtKB-KW"/>
</dbReference>
<evidence type="ECO:0000256" key="9">
    <source>
        <dbReference type="ARBA" id="ARBA00022723"/>
    </source>
</evidence>
<reference evidence="21 22" key="1">
    <citation type="submission" date="2017-12" db="EMBL/GenBank/DDBJ databases">
        <title>Gene loss provides genomic basis for host adaptation in cereal stripe rust fungi.</title>
        <authorList>
            <person name="Xia C."/>
        </authorList>
    </citation>
    <scope>NUCLEOTIDE SEQUENCE [LARGE SCALE GENOMIC DNA]</scope>
    <source>
        <strain evidence="21 22">93TX-2</strain>
    </source>
</reference>
<comment type="catalytic activity">
    <reaction evidence="16 17">
        <text>(6S)-5,6,7,8-tetrahydrofolyl-(gamma-L-Glu)(n) + L-glutamate + ATP = (6S)-5,6,7,8-tetrahydrofolyl-(gamma-L-Glu)(n+1) + ADP + phosphate + H(+)</text>
        <dbReference type="Rhea" id="RHEA:10580"/>
        <dbReference type="Rhea" id="RHEA-COMP:14738"/>
        <dbReference type="Rhea" id="RHEA-COMP:14740"/>
        <dbReference type="ChEBI" id="CHEBI:15378"/>
        <dbReference type="ChEBI" id="CHEBI:29985"/>
        <dbReference type="ChEBI" id="CHEBI:30616"/>
        <dbReference type="ChEBI" id="CHEBI:43474"/>
        <dbReference type="ChEBI" id="CHEBI:141005"/>
        <dbReference type="ChEBI" id="CHEBI:456216"/>
        <dbReference type="EC" id="6.3.2.17"/>
    </reaction>
</comment>
<evidence type="ECO:0000256" key="14">
    <source>
        <dbReference type="ARBA" id="ARBA00023128"/>
    </source>
</evidence>
<dbReference type="FunFam" id="3.40.1190.10:FF:000016">
    <property type="entry name" value="Folylpolyglutamate synthase"/>
    <property type="match status" value="1"/>
</dbReference>
<keyword evidence="15" id="KW-0472">Membrane</keyword>
<comment type="caution">
    <text evidence="21">The sequence shown here is derived from an EMBL/GenBank/DDBJ whole genome shotgun (WGS) entry which is preliminary data.</text>
</comment>
<comment type="subcellular location">
    <subcellularLocation>
        <location evidence="3">Cytoplasm</location>
    </subcellularLocation>
    <subcellularLocation>
        <location evidence="1">Mitochondrion inner membrane</location>
    </subcellularLocation>
    <subcellularLocation>
        <location evidence="2">Mitochondrion matrix</location>
    </subcellularLocation>
</comment>
<dbReference type="UniPathway" id="UPA00850"/>
<evidence type="ECO:0000256" key="11">
    <source>
        <dbReference type="ARBA" id="ARBA00022792"/>
    </source>
</evidence>
<dbReference type="GO" id="GO:0004326">
    <property type="term" value="F:tetrahydrofolylpolyglutamate synthase activity"/>
    <property type="evidence" value="ECO:0007669"/>
    <property type="project" value="UniProtKB-EC"/>
</dbReference>
<dbReference type="SUPFAM" id="SSF53623">
    <property type="entry name" value="MurD-like peptide ligases, catalytic domain"/>
    <property type="match status" value="1"/>
</dbReference>
<dbReference type="SUPFAM" id="SSF53244">
    <property type="entry name" value="MurD-like peptide ligases, peptide-binding domain"/>
    <property type="match status" value="1"/>
</dbReference>
<feature type="region of interest" description="Disordered" evidence="20">
    <location>
        <begin position="324"/>
        <end position="359"/>
    </location>
</feature>
<dbReference type="Gene3D" id="3.90.190.20">
    <property type="entry name" value="Mur ligase, C-terminal domain"/>
    <property type="match status" value="1"/>
</dbReference>
<feature type="binding site" evidence="18">
    <location>
        <position position="390"/>
    </location>
    <ligand>
        <name>ATP</name>
        <dbReference type="ChEBI" id="CHEBI:30616"/>
    </ligand>
</feature>
<dbReference type="PIRSF" id="PIRSF038895">
    <property type="entry name" value="FPGS"/>
    <property type="match status" value="1"/>
</dbReference>
<name>A0A2S4US57_9BASI</name>
<dbReference type="PANTHER" id="PTHR11136">
    <property type="entry name" value="FOLYLPOLYGLUTAMATE SYNTHASE-RELATED"/>
    <property type="match status" value="1"/>
</dbReference>
<evidence type="ECO:0000256" key="6">
    <source>
        <dbReference type="ARBA" id="ARBA00022490"/>
    </source>
</evidence>
<dbReference type="Proteomes" id="UP000238274">
    <property type="component" value="Unassembled WGS sequence"/>
</dbReference>
<dbReference type="EC" id="6.3.2.17" evidence="17"/>
<dbReference type="OrthoDB" id="5212574at2759"/>
<reference evidence="22" key="3">
    <citation type="journal article" date="2018" name="Mol. Plant Microbe Interact.">
        <title>Genome sequence resources for the wheat stripe rust pathogen (Puccinia striiformis f. sp. tritici) and the barley stripe rust pathogen (Puccinia striiformis f. sp. hordei).</title>
        <authorList>
            <person name="Xia C."/>
            <person name="Wang M."/>
            <person name="Yin C."/>
            <person name="Cornejo O.E."/>
            <person name="Hulbert S.H."/>
            <person name="Chen X."/>
        </authorList>
    </citation>
    <scope>NUCLEOTIDE SEQUENCE [LARGE SCALE GENOMIC DNA]</scope>
    <source>
        <strain evidence="22">93TX-2</strain>
    </source>
</reference>
<evidence type="ECO:0000256" key="3">
    <source>
        <dbReference type="ARBA" id="ARBA00004496"/>
    </source>
</evidence>
<dbReference type="PANTHER" id="PTHR11136:SF5">
    <property type="entry name" value="FOLYLPOLYGLUTAMATE SYNTHASE, MITOCHONDRIAL"/>
    <property type="match status" value="1"/>
</dbReference>
<evidence type="ECO:0000256" key="16">
    <source>
        <dbReference type="ARBA" id="ARBA00047493"/>
    </source>
</evidence>
<dbReference type="InterPro" id="IPR018109">
    <property type="entry name" value="Folylpolyglutamate_synth_CS"/>
</dbReference>
<organism evidence="21 22">
    <name type="scientific">Puccinia striiformis</name>
    <dbReference type="NCBI Taxonomy" id="27350"/>
    <lineage>
        <taxon>Eukaryota</taxon>
        <taxon>Fungi</taxon>
        <taxon>Dikarya</taxon>
        <taxon>Basidiomycota</taxon>
        <taxon>Pucciniomycotina</taxon>
        <taxon>Pucciniomycetes</taxon>
        <taxon>Pucciniales</taxon>
        <taxon>Pucciniaceae</taxon>
        <taxon>Puccinia</taxon>
    </lineage>
</organism>
<feature type="compositionally biased region" description="Pro residues" evidence="20">
    <location>
        <begin position="342"/>
        <end position="353"/>
    </location>
</feature>
<feature type="binding site" evidence="19">
    <location>
        <position position="199"/>
    </location>
    <ligand>
        <name>Mg(2+)</name>
        <dbReference type="ChEBI" id="CHEBI:18420"/>
        <label>1</label>
    </ligand>
</feature>
<evidence type="ECO:0000256" key="10">
    <source>
        <dbReference type="ARBA" id="ARBA00022741"/>
    </source>
</evidence>
<evidence type="ECO:0000256" key="1">
    <source>
        <dbReference type="ARBA" id="ARBA00004273"/>
    </source>
</evidence>
<evidence type="ECO:0000313" key="21">
    <source>
        <dbReference type="EMBL" id="POW00107.1"/>
    </source>
</evidence>
<keyword evidence="6" id="KW-0963">Cytoplasm</keyword>
<evidence type="ECO:0000256" key="15">
    <source>
        <dbReference type="ARBA" id="ARBA00023136"/>
    </source>
</evidence>
<dbReference type="GO" id="GO:0005759">
    <property type="term" value="C:mitochondrial matrix"/>
    <property type="evidence" value="ECO:0007669"/>
    <property type="project" value="UniProtKB-SubCell"/>
</dbReference>
<keyword evidence="7 17" id="KW-0554">One-carbon metabolism</keyword>
<dbReference type="GO" id="GO:0005524">
    <property type="term" value="F:ATP binding"/>
    <property type="evidence" value="ECO:0007669"/>
    <property type="project" value="UniProtKB-KW"/>
</dbReference>
<evidence type="ECO:0000256" key="13">
    <source>
        <dbReference type="ARBA" id="ARBA00022842"/>
    </source>
</evidence>
<evidence type="ECO:0000256" key="20">
    <source>
        <dbReference type="SAM" id="MobiDB-lite"/>
    </source>
</evidence>
<evidence type="ECO:0000256" key="4">
    <source>
        <dbReference type="ARBA" id="ARBA00005150"/>
    </source>
</evidence>
<keyword evidence="10 18" id="KW-0547">Nucleotide-binding</keyword>
<reference evidence="22" key="2">
    <citation type="journal article" date="2018" name="BMC Genomics">
        <title>Genomic insights into host adaptation between the wheat stripe rust pathogen (Puccinia striiformis f. sp. tritici) and the barley stripe rust pathogen (Puccinia striiformis f. sp. hordei).</title>
        <authorList>
            <person name="Xia C."/>
            <person name="Wang M."/>
            <person name="Yin C."/>
            <person name="Cornejo O.E."/>
            <person name="Hulbert S.H."/>
            <person name="Chen X."/>
        </authorList>
    </citation>
    <scope>NUCLEOTIDE SEQUENCE [LARGE SCALE GENOMIC DNA]</scope>
    <source>
        <strain evidence="22">93TX-2</strain>
    </source>
</reference>
<evidence type="ECO:0000256" key="19">
    <source>
        <dbReference type="PIRSR" id="PIRSR038895-2"/>
    </source>
</evidence>
<keyword evidence="14" id="KW-0496">Mitochondrion</keyword>
<feature type="binding site" evidence="19">
    <location>
        <position position="227"/>
    </location>
    <ligand>
        <name>Mg(2+)</name>
        <dbReference type="ChEBI" id="CHEBI:18420"/>
        <label>1</label>
    </ligand>
</feature>
<feature type="binding site" evidence="18">
    <location>
        <position position="407"/>
    </location>
    <ligand>
        <name>ATP</name>
        <dbReference type="ChEBI" id="CHEBI:30616"/>
    </ligand>
</feature>
<dbReference type="VEuPathDB" id="FungiDB:PSHT_13225"/>
<keyword evidence="11" id="KW-0999">Mitochondrion inner membrane</keyword>
<dbReference type="GO" id="GO:0005829">
    <property type="term" value="C:cytosol"/>
    <property type="evidence" value="ECO:0007669"/>
    <property type="project" value="TreeGrafter"/>
</dbReference>
<sequence length="608" mass="66584">MLISPKFSSQLRSTRLLNHRRRTIEGRMYSENGSRGYKEAIVALNSLQSNASVLASIQAAGPQPGERVFGQTTYYLRRLGYKPRDLNVLNAIHISGTKGKGSTAAFCSSLLNTINPSAKVGLFTSPHLVAVRERIRINGKPISEEVFAKYFWELWERFEDGHGEPVRTDLPIRPAYFRYLTYMSYHAFIAERVDATIFEVGVGGLLDPTNLIPSPIVTGVSSLGIDHVNVLGHSLGEIAGHKGGIFKPGVPALSIQQQYPETIDVLRARAHELKSSSFTIVPPRPDLDQLKIGLAGTHQKQNAAFAIALVNTFLGSPRLPSSYSSHASQIQDTTASATPSDRLPPLPLDPSPRLPDSADHQLSKLPLDLVQPKLSDVLKAGIANTRWPGRCQTIVDPVREGVTWYLDGAHTVDSLELCGRWWHQEFESSIPSSSDHSSSDQRRKILIFNCTFGRNARNLLESLVKPLSQNQRNPVDGFFDQVIITSNTTYSDGKFKSGASPSFAHQFRAHISSSSTSSGLSKRQPLDLRSVATDTQSDPDHSIQQEIAEAWKSIPKSTRNVMVTGSIEQAVQEVVKQNKSPGSTSVLVTGSLHLIGGLLDVAGFEDTL</sequence>
<evidence type="ECO:0000256" key="7">
    <source>
        <dbReference type="ARBA" id="ARBA00022563"/>
    </source>
</evidence>
<keyword evidence="22" id="KW-1185">Reference proteome</keyword>
<evidence type="ECO:0000313" key="22">
    <source>
        <dbReference type="Proteomes" id="UP000238274"/>
    </source>
</evidence>
<dbReference type="EMBL" id="PKSM01000258">
    <property type="protein sequence ID" value="POW00107.1"/>
    <property type="molecule type" value="Genomic_DNA"/>
</dbReference>
<dbReference type="VEuPathDB" id="FungiDB:PSTT_09127"/>
<evidence type="ECO:0000256" key="2">
    <source>
        <dbReference type="ARBA" id="ARBA00004305"/>
    </source>
</evidence>
<dbReference type="AlphaFoldDB" id="A0A2S4US57"/>
<dbReference type="GO" id="GO:0006730">
    <property type="term" value="P:one-carbon metabolic process"/>
    <property type="evidence" value="ECO:0007669"/>
    <property type="project" value="UniProtKB-KW"/>
</dbReference>
<comment type="cofactor">
    <cofactor evidence="17">
        <name>a monovalent cation</name>
        <dbReference type="ChEBI" id="CHEBI:60242"/>
    </cofactor>
    <text evidence="17">A monovalent cation.</text>
</comment>